<organism evidence="1 2">
    <name type="scientific">Ramlibacter alkalitolerans</name>
    <dbReference type="NCBI Taxonomy" id="2039631"/>
    <lineage>
        <taxon>Bacteria</taxon>
        <taxon>Pseudomonadati</taxon>
        <taxon>Pseudomonadota</taxon>
        <taxon>Betaproteobacteria</taxon>
        <taxon>Burkholderiales</taxon>
        <taxon>Comamonadaceae</taxon>
        <taxon>Ramlibacter</taxon>
    </lineage>
</organism>
<reference evidence="1 2" key="1">
    <citation type="journal article" date="2017" name="Int. J. Syst. Evol. Microbiol.">
        <title>Ramlibacter alkalitolerans sp. nov., alkali-tolerant bacterium isolated from soil of ginseng.</title>
        <authorList>
            <person name="Lee D.H."/>
            <person name="Cha C.J."/>
        </authorList>
    </citation>
    <scope>NUCLEOTIDE SEQUENCE [LARGE SCALE GENOMIC DNA]</scope>
    <source>
        <strain evidence="1 2">KACC 19305</strain>
    </source>
</reference>
<name>A0ABS1JUV3_9BURK</name>
<accession>A0ABS1JUV3</accession>
<dbReference type="Proteomes" id="UP000622707">
    <property type="component" value="Unassembled WGS sequence"/>
</dbReference>
<evidence type="ECO:0000313" key="1">
    <source>
        <dbReference type="EMBL" id="MBL0427941.1"/>
    </source>
</evidence>
<evidence type="ECO:0008006" key="3">
    <source>
        <dbReference type="Google" id="ProtNLM"/>
    </source>
</evidence>
<protein>
    <recommendedName>
        <fullName evidence="3">DNA-binding protein</fullName>
    </recommendedName>
</protein>
<gene>
    <name evidence="1" type="ORF">JI746_22735</name>
</gene>
<proteinExistence type="predicted"/>
<dbReference type="RefSeq" id="WP_201692571.1">
    <property type="nucleotide sequence ID" value="NZ_JAEQND010000014.1"/>
</dbReference>
<sequence length="78" mass="8468">MNLTDDQHPANTQGLWRLGAAASSVGLTGKQLASACLNRRIPVSLVVLGERSRYVNAAEFNAWRASLTAPRAEENLFN</sequence>
<evidence type="ECO:0000313" key="2">
    <source>
        <dbReference type="Proteomes" id="UP000622707"/>
    </source>
</evidence>
<keyword evidence="2" id="KW-1185">Reference proteome</keyword>
<dbReference type="EMBL" id="JAEQND010000014">
    <property type="protein sequence ID" value="MBL0427941.1"/>
    <property type="molecule type" value="Genomic_DNA"/>
</dbReference>
<comment type="caution">
    <text evidence="1">The sequence shown here is derived from an EMBL/GenBank/DDBJ whole genome shotgun (WGS) entry which is preliminary data.</text>
</comment>